<dbReference type="PANTHER" id="PTHR10617">
    <property type="entry name" value="ELECTRON TRANSFER FLAVOPROTEIN-UBIQUINONE OXIDOREDUCTASE"/>
    <property type="match status" value="1"/>
</dbReference>
<keyword evidence="6 14" id="KW-0479">Metal-binding</keyword>
<dbReference type="InterPro" id="IPR002938">
    <property type="entry name" value="FAD-bd"/>
</dbReference>
<dbReference type="PRINTS" id="PR00420">
    <property type="entry name" value="RNGMNOXGNASE"/>
</dbReference>
<comment type="caution">
    <text evidence="16">The sequence shown here is derived from an EMBL/GenBank/DDBJ whole genome shotgun (WGS) entry which is preliminary data.</text>
</comment>
<dbReference type="PROSITE" id="PS51257">
    <property type="entry name" value="PROKAR_LIPOPROTEIN"/>
    <property type="match status" value="1"/>
</dbReference>
<dbReference type="RefSeq" id="WP_033081236.1">
    <property type="nucleotide sequence ID" value="NZ_JQEC01000011.1"/>
</dbReference>
<feature type="domain" description="4Fe-4S ferredoxin-type" evidence="15">
    <location>
        <begin position="513"/>
        <end position="542"/>
    </location>
</feature>
<dbReference type="GO" id="GO:0004174">
    <property type="term" value="F:electron-transferring-flavoprotein dehydrogenase activity"/>
    <property type="evidence" value="ECO:0007669"/>
    <property type="project" value="UniProtKB-UniRule"/>
</dbReference>
<dbReference type="GO" id="GO:0046872">
    <property type="term" value="F:metal ion binding"/>
    <property type="evidence" value="ECO:0007669"/>
    <property type="project" value="UniProtKB-KW"/>
</dbReference>
<keyword evidence="12 14" id="KW-0830">Ubiquinone</keyword>
<dbReference type="GO" id="GO:0071949">
    <property type="term" value="F:FAD binding"/>
    <property type="evidence" value="ECO:0007669"/>
    <property type="project" value="InterPro"/>
</dbReference>
<dbReference type="OrthoDB" id="9766632at2"/>
<dbReference type="GO" id="GO:0051539">
    <property type="term" value="F:4 iron, 4 sulfur cluster binding"/>
    <property type="evidence" value="ECO:0007669"/>
    <property type="project" value="UniProtKB-UniRule"/>
</dbReference>
<keyword evidence="5 14" id="KW-0285">Flavoprotein</keyword>
<dbReference type="PANTHER" id="PTHR10617:SF107">
    <property type="entry name" value="ELECTRON TRANSFER FLAVOPROTEIN-UBIQUINONE OXIDOREDUCTASE, MITOCHONDRIAL"/>
    <property type="match status" value="1"/>
</dbReference>
<evidence type="ECO:0000313" key="16">
    <source>
        <dbReference type="EMBL" id="KGJ96283.1"/>
    </source>
</evidence>
<evidence type="ECO:0000259" key="15">
    <source>
        <dbReference type="PROSITE" id="PS51379"/>
    </source>
</evidence>
<sequence>MERESMEFDVVIVGAGPAGLSTACRLMQLAQEKQQELMVCVVEKGSEVGAHILSGAVFEPRSLNELFPDWQERNAPLTTKVTGDDIYLLNNDSSGIKLPSFAVPKTMHNDGNYIVSMGNVCRWLAEQAEQLGVEIFPGFPAQSVIYNDDGSVGGITTGDMGLDAEGKEKDSFMPGMELRAKYTVFAEGCRGHLGKELIEKFALDKDSSPQHYGLGFKEIWDIDPDKHQEGLVVHTAGWPLDKNTNGGGYLYHAENNQVFVGLIVDLSYSNPHLSPFDEFQRYKHHPKISQYLAGGKRVSYGARAMAKGGFNSLPKMTMPGALLVGCDAGTINFAKIKGNHTAMKSGMIAAEAIAQALISGDAVATEGKQDLTNFTQLYKDSWLYGELYNTRNFGPAMHKFGTMLGGAYNTLDQNFFAGKLPFNFKDDSLDYAQLKPAADMPVINYAKPDNKLSFDKLSSVFLSNTNHEEEQPCHLKLKDADIPIKVNLTKYNEPAQLYCPAGVYEVEKTEEGDKFVINAQNCIHCKTCDIKDPSQNITWVTPEGTGGPNYPNM</sequence>
<dbReference type="PATRIC" id="fig|28229.3.peg.1168"/>
<dbReference type="Pfam" id="PF21162">
    <property type="entry name" value="ETFQO_UQ-bd"/>
    <property type="match status" value="1"/>
</dbReference>
<evidence type="ECO:0000256" key="13">
    <source>
        <dbReference type="ARBA" id="ARBA00052682"/>
    </source>
</evidence>
<dbReference type="Gene3D" id="3.30.70.20">
    <property type="match status" value="1"/>
</dbReference>
<evidence type="ECO:0000256" key="2">
    <source>
        <dbReference type="ARBA" id="ARBA00002819"/>
    </source>
</evidence>
<evidence type="ECO:0000256" key="1">
    <source>
        <dbReference type="ARBA" id="ARBA00001974"/>
    </source>
</evidence>
<dbReference type="SUPFAM" id="SSF51905">
    <property type="entry name" value="FAD/NAD(P)-binding domain"/>
    <property type="match status" value="1"/>
</dbReference>
<dbReference type="AlphaFoldDB" id="A0A099L340"/>
<evidence type="ECO:0000256" key="8">
    <source>
        <dbReference type="ARBA" id="ARBA00022982"/>
    </source>
</evidence>
<keyword evidence="4" id="KW-0004">4Fe-4S</keyword>
<dbReference type="InterPro" id="IPR017896">
    <property type="entry name" value="4Fe4S_Fe-S-bd"/>
</dbReference>
<keyword evidence="10 14" id="KW-0408">Iron</keyword>
<dbReference type="PROSITE" id="PS51379">
    <property type="entry name" value="4FE4S_FER_2"/>
    <property type="match status" value="1"/>
</dbReference>
<keyword evidence="3 14" id="KW-0813">Transport</keyword>
<evidence type="ECO:0000256" key="6">
    <source>
        <dbReference type="ARBA" id="ARBA00022723"/>
    </source>
</evidence>
<keyword evidence="11 14" id="KW-0411">Iron-sulfur</keyword>
<evidence type="ECO:0000256" key="9">
    <source>
        <dbReference type="ARBA" id="ARBA00023002"/>
    </source>
</evidence>
<evidence type="ECO:0000256" key="4">
    <source>
        <dbReference type="ARBA" id="ARBA00022485"/>
    </source>
</evidence>
<comment type="cofactor">
    <cofactor evidence="1 14">
        <name>FAD</name>
        <dbReference type="ChEBI" id="CHEBI:57692"/>
    </cofactor>
</comment>
<keyword evidence="7 14" id="KW-0274">FAD</keyword>
<keyword evidence="9 14" id="KW-0560">Oxidoreductase</keyword>
<evidence type="ECO:0000256" key="5">
    <source>
        <dbReference type="ARBA" id="ARBA00022630"/>
    </source>
</evidence>
<evidence type="ECO:0000256" key="7">
    <source>
        <dbReference type="ARBA" id="ARBA00022827"/>
    </source>
</evidence>
<dbReference type="InterPro" id="IPR007859">
    <property type="entry name" value="ETF-QO/FixX_C"/>
</dbReference>
<dbReference type="Gene3D" id="3.30.9.90">
    <property type="match status" value="1"/>
</dbReference>
<dbReference type="Pfam" id="PF01494">
    <property type="entry name" value="FAD_binding_3"/>
    <property type="match status" value="1"/>
</dbReference>
<dbReference type="FunFam" id="3.30.70.20:FF:000012">
    <property type="entry name" value="Electron transfer flavoprotein-ubiquinone oxidoreductase, mitochondrial"/>
    <property type="match status" value="1"/>
</dbReference>
<dbReference type="Pfam" id="PF05187">
    <property type="entry name" value="Fer4_ETF_QO"/>
    <property type="match status" value="1"/>
</dbReference>
<evidence type="ECO:0000256" key="14">
    <source>
        <dbReference type="RuleBase" id="RU366068"/>
    </source>
</evidence>
<organism evidence="16 17">
    <name type="scientific">Colwellia psychrerythraea</name>
    <name type="common">Vibrio psychroerythus</name>
    <dbReference type="NCBI Taxonomy" id="28229"/>
    <lineage>
        <taxon>Bacteria</taxon>
        <taxon>Pseudomonadati</taxon>
        <taxon>Pseudomonadota</taxon>
        <taxon>Gammaproteobacteria</taxon>
        <taxon>Alteromonadales</taxon>
        <taxon>Colwelliaceae</taxon>
        <taxon>Colwellia</taxon>
    </lineage>
</organism>
<dbReference type="SUPFAM" id="SSF54373">
    <property type="entry name" value="FAD-linked reductases, C-terminal domain"/>
    <property type="match status" value="1"/>
</dbReference>
<dbReference type="EC" id="1.5.5.1" evidence="14"/>
<accession>A0A099L340</accession>
<dbReference type="SUPFAM" id="SSF54862">
    <property type="entry name" value="4Fe-4S ferredoxins"/>
    <property type="match status" value="1"/>
</dbReference>
<dbReference type="Proteomes" id="UP000029868">
    <property type="component" value="Unassembled WGS sequence"/>
</dbReference>
<keyword evidence="8 14" id="KW-0249">Electron transport</keyword>
<protein>
    <recommendedName>
        <fullName evidence="14">Electron transfer flavoprotein-ubiquinone oxidoreductase</fullName>
        <shortName evidence="14">ETF-QO</shortName>
        <ecNumber evidence="14">1.5.5.1</ecNumber>
    </recommendedName>
</protein>
<evidence type="ECO:0000256" key="10">
    <source>
        <dbReference type="ARBA" id="ARBA00023004"/>
    </source>
</evidence>
<comment type="catalytic activity">
    <reaction evidence="13 14">
        <text>a ubiquinone + reduced [electron-transfer flavoprotein] = a ubiquinol + oxidized [electron-transfer flavoprotein] + H(+)</text>
        <dbReference type="Rhea" id="RHEA:24052"/>
        <dbReference type="Rhea" id="RHEA-COMP:9565"/>
        <dbReference type="Rhea" id="RHEA-COMP:9566"/>
        <dbReference type="Rhea" id="RHEA-COMP:10685"/>
        <dbReference type="Rhea" id="RHEA-COMP:10686"/>
        <dbReference type="ChEBI" id="CHEBI:15378"/>
        <dbReference type="ChEBI" id="CHEBI:16389"/>
        <dbReference type="ChEBI" id="CHEBI:17976"/>
        <dbReference type="ChEBI" id="CHEBI:57692"/>
        <dbReference type="ChEBI" id="CHEBI:58307"/>
        <dbReference type="EC" id="1.5.5.1"/>
    </reaction>
</comment>
<dbReference type="InterPro" id="IPR036188">
    <property type="entry name" value="FAD/NAD-bd_sf"/>
</dbReference>
<evidence type="ECO:0000256" key="12">
    <source>
        <dbReference type="ARBA" id="ARBA00023075"/>
    </source>
</evidence>
<evidence type="ECO:0000313" key="17">
    <source>
        <dbReference type="Proteomes" id="UP000029868"/>
    </source>
</evidence>
<evidence type="ECO:0000256" key="3">
    <source>
        <dbReference type="ARBA" id="ARBA00022448"/>
    </source>
</evidence>
<dbReference type="InterPro" id="IPR040156">
    <property type="entry name" value="ETF-QO"/>
</dbReference>
<dbReference type="EMBL" id="JQEC01000011">
    <property type="protein sequence ID" value="KGJ96283.1"/>
    <property type="molecule type" value="Genomic_DNA"/>
</dbReference>
<comment type="function">
    <text evidence="2 14">Accepts electrons from ETF and reduces ubiquinone.</text>
</comment>
<reference evidence="16 17" key="1">
    <citation type="submission" date="2014-08" db="EMBL/GenBank/DDBJ databases">
        <title>Genomic and Phenotypic Diversity of Colwellia psychrerythraea strains from Disparate Marine Basins.</title>
        <authorList>
            <person name="Techtmann S.M."/>
            <person name="Stelling S.C."/>
            <person name="Utturkar S.M."/>
            <person name="Alshibli N."/>
            <person name="Harris A."/>
            <person name="Brown S.D."/>
            <person name="Hazen T.C."/>
        </authorList>
    </citation>
    <scope>NUCLEOTIDE SEQUENCE [LARGE SCALE GENOMIC DNA]</scope>
    <source>
        <strain evidence="16 17">GAB14E</strain>
    </source>
</reference>
<dbReference type="InterPro" id="IPR049398">
    <property type="entry name" value="ETF-QO/FixC_UQ-bd"/>
</dbReference>
<name>A0A099L340_COLPS</name>
<dbReference type="Gene3D" id="3.50.50.60">
    <property type="entry name" value="FAD/NAD(P)-binding domain"/>
    <property type="match status" value="1"/>
</dbReference>
<comment type="cofactor">
    <cofactor evidence="14">
        <name>[4Fe-4S] cluster</name>
        <dbReference type="ChEBI" id="CHEBI:49883"/>
    </cofactor>
    <text evidence="14">Binds 1 [4Fe-4S] cluster.</text>
</comment>
<gene>
    <name evidence="16" type="ORF">GAB14E_0230</name>
</gene>
<proteinExistence type="predicted"/>
<evidence type="ECO:0000256" key="11">
    <source>
        <dbReference type="ARBA" id="ARBA00023014"/>
    </source>
</evidence>